<sequence length="252" mass="27398">MSSKGALVVIGSGPGIGRSTAGYFAEKGFKHIVLLSRDESHLVEDAKIVTSAATGVKVDTFKIDMSADEAAVKKSLGDVDDSLKTAGVPLEVVLYNAARVAPSKIMEWDAKGLEDDLKVTTVNLYVTLQWAVPHLLETSKSQSYNPAFLTTSGTLYRDPFPFLFSLAAGKAAQHNLMYSFHMKYEPQIHVACVPVGGFVRDDAKVTSARAVAGEFWKLYEQPKGKEGKISVEMEDPDYLAMVEGFRKQVEGS</sequence>
<dbReference type="Gene3D" id="3.40.50.720">
    <property type="entry name" value="NAD(P)-binding Rossmann-like Domain"/>
    <property type="match status" value="1"/>
</dbReference>
<evidence type="ECO:0000313" key="1">
    <source>
        <dbReference type="EMBL" id="KAK5099655.1"/>
    </source>
</evidence>
<accession>A0ABR0KL85</accession>
<dbReference type="PANTHER" id="PTHR43431">
    <property type="entry name" value="OXIDOREDUCTASE, SHORT CHAIN DEHYDROGENASE/REDUCTASE FAMILY (AFU_ORTHOLOGUE AFUA_5G14000)"/>
    <property type="match status" value="1"/>
</dbReference>
<evidence type="ECO:0008006" key="3">
    <source>
        <dbReference type="Google" id="ProtNLM"/>
    </source>
</evidence>
<proteinExistence type="predicted"/>
<name>A0ABR0KL85_9EURO</name>
<reference evidence="1 2" key="1">
    <citation type="submission" date="2023-08" db="EMBL/GenBank/DDBJ databases">
        <title>Black Yeasts Isolated from many extreme environments.</title>
        <authorList>
            <person name="Coleine C."/>
            <person name="Stajich J.E."/>
            <person name="Selbmann L."/>
        </authorList>
    </citation>
    <scope>NUCLEOTIDE SEQUENCE [LARGE SCALE GENOMIC DNA]</scope>
    <source>
        <strain evidence="1 2">CCFEE 5885</strain>
    </source>
</reference>
<dbReference type="InterPro" id="IPR002347">
    <property type="entry name" value="SDR_fam"/>
</dbReference>
<keyword evidence="2" id="KW-1185">Reference proteome</keyword>
<dbReference type="InterPro" id="IPR036291">
    <property type="entry name" value="NAD(P)-bd_dom_sf"/>
</dbReference>
<organism evidence="1 2">
    <name type="scientific">Lithohypha guttulata</name>
    <dbReference type="NCBI Taxonomy" id="1690604"/>
    <lineage>
        <taxon>Eukaryota</taxon>
        <taxon>Fungi</taxon>
        <taxon>Dikarya</taxon>
        <taxon>Ascomycota</taxon>
        <taxon>Pezizomycotina</taxon>
        <taxon>Eurotiomycetes</taxon>
        <taxon>Chaetothyriomycetidae</taxon>
        <taxon>Chaetothyriales</taxon>
        <taxon>Trichomeriaceae</taxon>
        <taxon>Lithohypha</taxon>
    </lineage>
</organism>
<dbReference type="EMBL" id="JAVRRG010000009">
    <property type="protein sequence ID" value="KAK5099655.1"/>
    <property type="molecule type" value="Genomic_DNA"/>
</dbReference>
<dbReference type="PANTHER" id="PTHR43431:SF7">
    <property type="entry name" value="OXIDOREDUCTASE, SHORT CHAIN DEHYDROGENASE_REDUCTASE FAMILY (AFU_ORTHOLOGUE AFUA_5G14000)"/>
    <property type="match status" value="1"/>
</dbReference>
<comment type="caution">
    <text evidence="1">The sequence shown here is derived from an EMBL/GenBank/DDBJ whole genome shotgun (WGS) entry which is preliminary data.</text>
</comment>
<protein>
    <recommendedName>
        <fullName evidence="3">NAD(P)-binding protein</fullName>
    </recommendedName>
</protein>
<dbReference type="SUPFAM" id="SSF51735">
    <property type="entry name" value="NAD(P)-binding Rossmann-fold domains"/>
    <property type="match status" value="1"/>
</dbReference>
<dbReference type="Pfam" id="PF00106">
    <property type="entry name" value="adh_short"/>
    <property type="match status" value="1"/>
</dbReference>
<dbReference type="Proteomes" id="UP001345013">
    <property type="component" value="Unassembled WGS sequence"/>
</dbReference>
<evidence type="ECO:0000313" key="2">
    <source>
        <dbReference type="Proteomes" id="UP001345013"/>
    </source>
</evidence>
<gene>
    <name evidence="1" type="ORF">LTR24_001314</name>
</gene>